<evidence type="ECO:0000256" key="1">
    <source>
        <dbReference type="ARBA" id="ARBA00004442"/>
    </source>
</evidence>
<sequence length="718" mass="82211">MGLKKVVYLLIIMLTVDSFAQSKKVADRYYDEFSYVQSAQIYKALVEEKKDSSKHVISRLADSYYNNADTEEAEFWYKNLVERFKDNLDSKYLFKYAQVLRSNGKYKKSDSIFLSMNSLDKTNNRQDELKKENYLLDYSIDDDMRIGVRNLAINTEYSDFGGFLLNGKTYFTSAIPSGDKRQKLYKWNNQPFLNIYKADEEIQTLEESIKDTVLTVHNPRLIDNPISSEYHESTPVFTKDGKTIYFTRNNYNGKKVGRDKKNTSNLKIYKASFVNGYWLNVKELPFNGDDFSVGHPALSPDEKTLYFVSNMPGGYGATDIYKVAIKGKNEYGTPVNLGETINTSDKEMFPFVGDDNTLYFSSNGHLGLGLLDIFQSKIKEDGTFSSVKNLGDPFNSKRDDFSFYINEDGKKGFFSSNRKKGKGDDDIYSFYIYTDPIICTQSVSGVITESANKNPIDGAVVKLVNNQGEVVLETLSNAKGEYIFKEVLCDNVYTIFANKLDHRTSKKQQVAIGKESGVKADLSLVPLIIGNQIVINPIYFDYNKSIIRDDAQYELENIITVMNNHPEVIIKIESHTDSRGPRDYNRKLSDRRAKSTRDFILSRGISKNRIESAIGYGEDNLLNDCNDANKNKCSEQEHQKNRRSYFYIIKGTDKIKARQAAEKIAVKKRIVKRNSFLDYLRKNFKKSSRSTAGRNKCVRGEEEDCTKDAKNFKINYKN</sequence>
<dbReference type="InterPro" id="IPR011042">
    <property type="entry name" value="6-blade_b-propeller_TolB-like"/>
</dbReference>
<dbReference type="Gene3D" id="1.25.40.10">
    <property type="entry name" value="Tetratricopeptide repeat domain"/>
    <property type="match status" value="1"/>
</dbReference>
<organism evidence="7 8">
    <name type="scientific">Tenacibaculum pelagium</name>
    <dbReference type="NCBI Taxonomy" id="2759527"/>
    <lineage>
        <taxon>Bacteria</taxon>
        <taxon>Pseudomonadati</taxon>
        <taxon>Bacteroidota</taxon>
        <taxon>Flavobacteriia</taxon>
        <taxon>Flavobacteriales</taxon>
        <taxon>Flavobacteriaceae</taxon>
        <taxon>Tenacibaculum</taxon>
    </lineage>
</organism>
<keyword evidence="5" id="KW-0732">Signal</keyword>
<dbReference type="InterPro" id="IPR011659">
    <property type="entry name" value="WD40"/>
</dbReference>
<dbReference type="InterPro" id="IPR006664">
    <property type="entry name" value="OMP_bac"/>
</dbReference>
<dbReference type="CDD" id="cd07185">
    <property type="entry name" value="OmpA_C-like"/>
    <property type="match status" value="1"/>
</dbReference>
<dbReference type="InterPro" id="IPR011990">
    <property type="entry name" value="TPR-like_helical_dom_sf"/>
</dbReference>
<evidence type="ECO:0000313" key="8">
    <source>
        <dbReference type="Proteomes" id="UP000563906"/>
    </source>
</evidence>
<name>A0A839AQR0_9FLAO</name>
<dbReference type="PROSITE" id="PS51123">
    <property type="entry name" value="OMPA_2"/>
    <property type="match status" value="1"/>
</dbReference>
<dbReference type="Gene3D" id="2.120.10.30">
    <property type="entry name" value="TolB, C-terminal domain"/>
    <property type="match status" value="1"/>
</dbReference>
<keyword evidence="3" id="KW-0998">Cell outer membrane</keyword>
<dbReference type="Gene3D" id="3.30.1330.60">
    <property type="entry name" value="OmpA-like domain"/>
    <property type="match status" value="1"/>
</dbReference>
<evidence type="ECO:0000259" key="6">
    <source>
        <dbReference type="PROSITE" id="PS51123"/>
    </source>
</evidence>
<protein>
    <submittedName>
        <fullName evidence="7">OmpA family protein</fullName>
    </submittedName>
</protein>
<keyword evidence="8" id="KW-1185">Reference proteome</keyword>
<evidence type="ECO:0000256" key="5">
    <source>
        <dbReference type="SAM" id="SignalP"/>
    </source>
</evidence>
<dbReference type="EMBL" id="JACGLS010000005">
    <property type="protein sequence ID" value="MBA6156937.1"/>
    <property type="molecule type" value="Genomic_DNA"/>
</dbReference>
<dbReference type="PRINTS" id="PR01021">
    <property type="entry name" value="OMPADOMAIN"/>
</dbReference>
<dbReference type="Pfam" id="PF00691">
    <property type="entry name" value="OmpA"/>
    <property type="match status" value="1"/>
</dbReference>
<dbReference type="Pfam" id="PF13620">
    <property type="entry name" value="CarboxypepD_reg"/>
    <property type="match status" value="1"/>
</dbReference>
<evidence type="ECO:0000256" key="3">
    <source>
        <dbReference type="ARBA" id="ARBA00023237"/>
    </source>
</evidence>
<dbReference type="InterPro" id="IPR050330">
    <property type="entry name" value="Bact_OuterMem_StrucFunc"/>
</dbReference>
<dbReference type="PANTHER" id="PTHR30329:SF21">
    <property type="entry name" value="LIPOPROTEIN YIAD-RELATED"/>
    <property type="match status" value="1"/>
</dbReference>
<evidence type="ECO:0000313" key="7">
    <source>
        <dbReference type="EMBL" id="MBA6156937.1"/>
    </source>
</evidence>
<dbReference type="AlphaFoldDB" id="A0A839AQR0"/>
<feature type="signal peptide" evidence="5">
    <location>
        <begin position="1"/>
        <end position="20"/>
    </location>
</feature>
<feature type="domain" description="OmpA-like" evidence="6">
    <location>
        <begin position="529"/>
        <end position="652"/>
    </location>
</feature>
<dbReference type="SUPFAM" id="SSF82171">
    <property type="entry name" value="DPP6 N-terminal domain-like"/>
    <property type="match status" value="1"/>
</dbReference>
<reference evidence="7 8" key="1">
    <citation type="submission" date="2020-07" db="EMBL/GenBank/DDBJ databases">
        <title>Bacterium isolated from marine sediment.</title>
        <authorList>
            <person name="Shang D."/>
            <person name="Du Z.-J."/>
        </authorList>
    </citation>
    <scope>NUCLEOTIDE SEQUENCE [LARGE SCALE GENOMIC DNA]</scope>
    <source>
        <strain evidence="7 8">S7007</strain>
    </source>
</reference>
<dbReference type="SUPFAM" id="SSF103088">
    <property type="entry name" value="OmpA-like"/>
    <property type="match status" value="1"/>
</dbReference>
<keyword evidence="2 4" id="KW-0472">Membrane</keyword>
<dbReference type="InterPro" id="IPR008969">
    <property type="entry name" value="CarboxyPept-like_regulatory"/>
</dbReference>
<dbReference type="InterPro" id="IPR006665">
    <property type="entry name" value="OmpA-like"/>
</dbReference>
<dbReference type="RefSeq" id="WP_182125442.1">
    <property type="nucleotide sequence ID" value="NZ_JACGLS010000005.1"/>
</dbReference>
<dbReference type="SUPFAM" id="SSF48452">
    <property type="entry name" value="TPR-like"/>
    <property type="match status" value="1"/>
</dbReference>
<dbReference type="GO" id="GO:0009279">
    <property type="term" value="C:cell outer membrane"/>
    <property type="evidence" value="ECO:0007669"/>
    <property type="project" value="UniProtKB-SubCell"/>
</dbReference>
<dbReference type="PANTHER" id="PTHR30329">
    <property type="entry name" value="STATOR ELEMENT OF FLAGELLAR MOTOR COMPLEX"/>
    <property type="match status" value="1"/>
</dbReference>
<dbReference type="InterPro" id="IPR036737">
    <property type="entry name" value="OmpA-like_sf"/>
</dbReference>
<accession>A0A839AQR0</accession>
<evidence type="ECO:0000256" key="2">
    <source>
        <dbReference type="ARBA" id="ARBA00023136"/>
    </source>
</evidence>
<evidence type="ECO:0000256" key="4">
    <source>
        <dbReference type="PROSITE-ProRule" id="PRU00473"/>
    </source>
</evidence>
<dbReference type="Proteomes" id="UP000563906">
    <property type="component" value="Unassembled WGS sequence"/>
</dbReference>
<dbReference type="Pfam" id="PF07676">
    <property type="entry name" value="PD40"/>
    <property type="match status" value="2"/>
</dbReference>
<comment type="caution">
    <text evidence="7">The sequence shown here is derived from an EMBL/GenBank/DDBJ whole genome shotgun (WGS) entry which is preliminary data.</text>
</comment>
<dbReference type="Gene3D" id="2.60.40.1120">
    <property type="entry name" value="Carboxypeptidase-like, regulatory domain"/>
    <property type="match status" value="1"/>
</dbReference>
<gene>
    <name evidence="7" type="ORF">H3Z83_10450</name>
</gene>
<comment type="subcellular location">
    <subcellularLocation>
        <location evidence="1">Cell outer membrane</location>
    </subcellularLocation>
</comment>
<dbReference type="SUPFAM" id="SSF49464">
    <property type="entry name" value="Carboxypeptidase regulatory domain-like"/>
    <property type="match status" value="1"/>
</dbReference>
<proteinExistence type="predicted"/>
<feature type="chain" id="PRO_5032746583" evidence="5">
    <location>
        <begin position="21"/>
        <end position="718"/>
    </location>
</feature>